<dbReference type="InterPro" id="IPR018524">
    <property type="entry name" value="DNA/RNA_endonuclease_AS"/>
</dbReference>
<accession>A0ABW8U4U6</accession>
<evidence type="ECO:0000256" key="5">
    <source>
        <dbReference type="ARBA" id="ARBA00022759"/>
    </source>
</evidence>
<feature type="domain" description="ENPP1-3/EXOG-like endonuclease/phosphodiesterase" evidence="10">
    <location>
        <begin position="72"/>
        <end position="261"/>
    </location>
</feature>
<dbReference type="SMART" id="SM00477">
    <property type="entry name" value="NUC"/>
    <property type="match status" value="1"/>
</dbReference>
<dbReference type="EMBL" id="JBJJXE010000003">
    <property type="protein sequence ID" value="MFL1732031.1"/>
    <property type="molecule type" value="Genomic_DNA"/>
</dbReference>
<feature type="signal peptide" evidence="9">
    <location>
        <begin position="1"/>
        <end position="22"/>
    </location>
</feature>
<protein>
    <recommendedName>
        <fullName evidence="8">Endonuclease</fullName>
        <ecNumber evidence="8">3.1.30.-</ecNumber>
    </recommendedName>
</protein>
<keyword evidence="3 8" id="KW-0540">Nuclease</keyword>
<dbReference type="InterPro" id="IPR044925">
    <property type="entry name" value="His-Me_finger_sf"/>
</dbReference>
<keyword evidence="4 8" id="KW-0479">Metal-binding</keyword>
<dbReference type="PANTHER" id="PTHR13966">
    <property type="entry name" value="ENDONUCLEASE RELATED"/>
    <property type="match status" value="1"/>
</dbReference>
<dbReference type="InterPro" id="IPR001604">
    <property type="entry name" value="Endo_G_ENPP1-like_dom"/>
</dbReference>
<name>A0ABW8U4U6_9GAMM</name>
<evidence type="ECO:0000256" key="2">
    <source>
        <dbReference type="ARBA" id="ARBA00010052"/>
    </source>
</evidence>
<feature type="chain" id="PRO_5046795630" description="Endonuclease" evidence="9">
    <location>
        <begin position="23"/>
        <end position="314"/>
    </location>
</feature>
<comment type="similarity">
    <text evidence="2 8">Belongs to the DNA/RNA non-specific endonuclease family.</text>
</comment>
<dbReference type="InterPro" id="IPR040255">
    <property type="entry name" value="Non-specific_endonuclease"/>
</dbReference>
<proteinExistence type="inferred from homology"/>
<dbReference type="SMART" id="SM00892">
    <property type="entry name" value="Endonuclease_NS"/>
    <property type="match status" value="1"/>
</dbReference>
<keyword evidence="6 8" id="KW-0378">Hydrolase</keyword>
<dbReference type="Gene3D" id="3.40.570.10">
    <property type="entry name" value="Extracellular Endonuclease, subunit A"/>
    <property type="match status" value="1"/>
</dbReference>
<dbReference type="InterPro" id="IPR020821">
    <property type="entry name" value="ENPP1-3/EXOG-like_nuc-like"/>
</dbReference>
<comment type="cofactor">
    <cofactor evidence="1 8">
        <name>Mg(2+)</name>
        <dbReference type="ChEBI" id="CHEBI:18420"/>
    </cofactor>
</comment>
<evidence type="ECO:0000256" key="8">
    <source>
        <dbReference type="RuleBase" id="RU366055"/>
    </source>
</evidence>
<reference evidence="12 13" key="1">
    <citation type="submission" date="2024-11" db="EMBL/GenBank/DDBJ databases">
        <title>First Report of Moraxella oculi in Brazil in an Infectious Bovine Keratoconjunctivitis Outbreak.</title>
        <authorList>
            <person name="Carvalho C.V."/>
            <person name="Domingues R."/>
            <person name="Coutinho C."/>
            <person name="Honorio N.T.B.S."/>
            <person name="Faza D.R.L.R."/>
            <person name="Carvalho W.A."/>
            <person name="Machado A.B.F."/>
            <person name="Martins M.F."/>
            <person name="Gaspar E.B."/>
        </authorList>
    </citation>
    <scope>NUCLEOTIDE SEQUENCE [LARGE SCALE GENOMIC DNA]</scope>
    <source>
        <strain evidence="12 13">2117LE</strain>
    </source>
</reference>
<evidence type="ECO:0000256" key="7">
    <source>
        <dbReference type="ARBA" id="ARBA00022842"/>
    </source>
</evidence>
<evidence type="ECO:0000259" key="11">
    <source>
        <dbReference type="SMART" id="SM00892"/>
    </source>
</evidence>
<dbReference type="GO" id="GO:0004519">
    <property type="term" value="F:endonuclease activity"/>
    <property type="evidence" value="ECO:0007669"/>
    <property type="project" value="UniProtKB-KW"/>
</dbReference>
<dbReference type="EC" id="3.1.30.-" evidence="8"/>
<gene>
    <name evidence="12" type="ORF">ACJHVH_03330</name>
</gene>
<evidence type="ECO:0000256" key="9">
    <source>
        <dbReference type="SAM" id="SignalP"/>
    </source>
</evidence>
<keyword evidence="5 8" id="KW-0255">Endonuclease</keyword>
<evidence type="ECO:0000313" key="12">
    <source>
        <dbReference type="EMBL" id="MFL1732031.1"/>
    </source>
</evidence>
<evidence type="ECO:0000256" key="1">
    <source>
        <dbReference type="ARBA" id="ARBA00001946"/>
    </source>
</evidence>
<keyword evidence="7" id="KW-0460">Magnesium</keyword>
<dbReference type="PROSITE" id="PS01070">
    <property type="entry name" value="NUCLEASE_NON_SPEC"/>
    <property type="match status" value="1"/>
</dbReference>
<evidence type="ECO:0000256" key="6">
    <source>
        <dbReference type="ARBA" id="ARBA00022801"/>
    </source>
</evidence>
<keyword evidence="13" id="KW-1185">Reference proteome</keyword>
<feature type="domain" description="DNA/RNA non-specific endonuclease/pyrophosphatase/phosphodiesterase" evidence="11">
    <location>
        <begin position="71"/>
        <end position="261"/>
    </location>
</feature>
<dbReference type="SUPFAM" id="SSF54060">
    <property type="entry name" value="His-Me finger endonucleases"/>
    <property type="match status" value="1"/>
</dbReference>
<dbReference type="Pfam" id="PF01223">
    <property type="entry name" value="Endonuclease_NS"/>
    <property type="match status" value="1"/>
</dbReference>
<sequence length="314" mass="35151">MRLLSVLTIFACVFLYHPTTHATSVAVVKGDFSQGFNDAFIECRQHFYEGVAPMLVGDRGKKLNQKIDALCFDGFAVLHSGVSRTPLWSAEYLTRTRIEQARKLVRKDSFRVETRLPHDRRAGLSDYSRSGFDRGHLAPNGDMADANTQYESFSLANIAPQNGTHNRNIWRHIESITRRMTMQHGRVYVVTGVVFDGHAVSRIGGRVLVPSHFFKAIYIPSLNQAGVYYSPNAENSSHEIISLDELARRTGIDAMPNLPASVQNSAKLPRLATDGTIMPDKPKDSLDDINLNSIQGWVLLLIEIFKYMTSALNK</sequence>
<dbReference type="InterPro" id="IPR044929">
    <property type="entry name" value="DNA/RNA_non-sp_Endonuclease_sf"/>
</dbReference>
<dbReference type="RefSeq" id="WP_407068755.1">
    <property type="nucleotide sequence ID" value="NZ_JBJJXE010000003.1"/>
</dbReference>
<evidence type="ECO:0000256" key="4">
    <source>
        <dbReference type="ARBA" id="ARBA00022723"/>
    </source>
</evidence>
<comment type="caution">
    <text evidence="12">The sequence shown here is derived from an EMBL/GenBank/DDBJ whole genome shotgun (WGS) entry which is preliminary data.</text>
</comment>
<evidence type="ECO:0000259" key="10">
    <source>
        <dbReference type="SMART" id="SM00477"/>
    </source>
</evidence>
<dbReference type="Proteomes" id="UP001624684">
    <property type="component" value="Unassembled WGS sequence"/>
</dbReference>
<evidence type="ECO:0000313" key="13">
    <source>
        <dbReference type="Proteomes" id="UP001624684"/>
    </source>
</evidence>
<dbReference type="PANTHER" id="PTHR13966:SF5">
    <property type="entry name" value="ENDONUCLEASE G, MITOCHONDRIAL"/>
    <property type="match status" value="1"/>
</dbReference>
<keyword evidence="9" id="KW-0732">Signal</keyword>
<organism evidence="12 13">
    <name type="scientific">Moraxella oculi</name>
    <dbReference type="NCBI Taxonomy" id="2940516"/>
    <lineage>
        <taxon>Bacteria</taxon>
        <taxon>Pseudomonadati</taxon>
        <taxon>Pseudomonadota</taxon>
        <taxon>Gammaproteobacteria</taxon>
        <taxon>Moraxellales</taxon>
        <taxon>Moraxellaceae</taxon>
        <taxon>Moraxella</taxon>
    </lineage>
</organism>
<evidence type="ECO:0000256" key="3">
    <source>
        <dbReference type="ARBA" id="ARBA00022722"/>
    </source>
</evidence>